<dbReference type="Proteomes" id="UP001206067">
    <property type="component" value="Unassembled WGS sequence"/>
</dbReference>
<comment type="caution">
    <text evidence="3">The sequence shown here is derived from an EMBL/GenBank/DDBJ whole genome shotgun (WGS) entry which is preliminary data.</text>
</comment>
<reference evidence="3 4" key="1">
    <citation type="submission" date="2022-08" db="EMBL/GenBank/DDBJ databases">
        <title>Polyphasic taxonomy analysis of Qipengyuania sp.RS5-5.</title>
        <authorList>
            <person name="Xamxidin M."/>
            <person name="Wu M."/>
        </authorList>
    </citation>
    <scope>NUCLEOTIDE SEQUENCE [LARGE SCALE GENOMIC DNA]</scope>
    <source>
        <strain evidence="3 4">RS5-5</strain>
    </source>
</reference>
<accession>A0ABT1XTX5</accession>
<dbReference type="InterPro" id="IPR030395">
    <property type="entry name" value="GP_PDE_dom"/>
</dbReference>
<keyword evidence="4" id="KW-1185">Reference proteome</keyword>
<proteinExistence type="predicted"/>
<protein>
    <recommendedName>
        <fullName evidence="2">GP-PDE domain-containing protein</fullName>
    </recommendedName>
</protein>
<name>A0ABT1XTX5_9SPHN</name>
<dbReference type="Gene3D" id="3.20.20.190">
    <property type="entry name" value="Phosphatidylinositol (PI) phosphodiesterase"/>
    <property type="match status" value="1"/>
</dbReference>
<gene>
    <name evidence="3" type="ORF">NSO95_10430</name>
</gene>
<sequence length="347" mass="37781">MKTWGLRIGFALAVAFLALTVVNASWLAPVPQGSAKLIAHRGAGAVAIPGDSECSATRIEPPYHDHIENTSAGIRRAIGMGSKMAEVDVAATRDGRIAIFRDARLDCRTDGKGPVREKTMAELKALDVGYGYTADGGKTYPLRGLGRGLMPDLVELVPQLPIYTELVYHFRSDNPREATALIAALEASGRDVEGEGDAFYGPPAPVAEMAKRYPKAWTWTQASAEQCSSDYVLYGWTGIFPASCENGTMIVPLDQQWKYWGFPNRLIARMEAHGGRIIVVGPGEGDGGMPGLTLPEQLGEIPSSFNGYVWVDDAWTIAPSYKPLLDKRTEREREAAADAISRRRERD</sequence>
<dbReference type="PANTHER" id="PTHR43805:SF1">
    <property type="entry name" value="GP-PDE DOMAIN-CONTAINING PROTEIN"/>
    <property type="match status" value="1"/>
</dbReference>
<dbReference type="PROSITE" id="PS51704">
    <property type="entry name" value="GP_PDE"/>
    <property type="match status" value="1"/>
</dbReference>
<feature type="region of interest" description="Disordered" evidence="1">
    <location>
        <begin position="328"/>
        <end position="347"/>
    </location>
</feature>
<feature type="domain" description="GP-PDE" evidence="2">
    <location>
        <begin position="35"/>
        <end position="347"/>
    </location>
</feature>
<dbReference type="SUPFAM" id="SSF51695">
    <property type="entry name" value="PLC-like phosphodiesterases"/>
    <property type="match status" value="1"/>
</dbReference>
<evidence type="ECO:0000256" key="1">
    <source>
        <dbReference type="SAM" id="MobiDB-lite"/>
    </source>
</evidence>
<evidence type="ECO:0000313" key="4">
    <source>
        <dbReference type="Proteomes" id="UP001206067"/>
    </source>
</evidence>
<dbReference type="Pfam" id="PF03009">
    <property type="entry name" value="GDPD"/>
    <property type="match status" value="1"/>
</dbReference>
<evidence type="ECO:0000313" key="3">
    <source>
        <dbReference type="EMBL" id="MCR2834361.1"/>
    </source>
</evidence>
<evidence type="ECO:0000259" key="2">
    <source>
        <dbReference type="PROSITE" id="PS51704"/>
    </source>
</evidence>
<organism evidence="3 4">
    <name type="scientific">Parerythrobacter lacustris</name>
    <dbReference type="NCBI Taxonomy" id="2969984"/>
    <lineage>
        <taxon>Bacteria</taxon>
        <taxon>Pseudomonadati</taxon>
        <taxon>Pseudomonadota</taxon>
        <taxon>Alphaproteobacteria</taxon>
        <taxon>Sphingomonadales</taxon>
        <taxon>Erythrobacteraceae</taxon>
        <taxon>Parerythrobacter</taxon>
    </lineage>
</organism>
<dbReference type="EMBL" id="JANKHH010000005">
    <property type="protein sequence ID" value="MCR2834361.1"/>
    <property type="molecule type" value="Genomic_DNA"/>
</dbReference>
<dbReference type="InterPro" id="IPR017946">
    <property type="entry name" value="PLC-like_Pdiesterase_TIM-brl"/>
</dbReference>
<dbReference type="RefSeq" id="WP_257596165.1">
    <property type="nucleotide sequence ID" value="NZ_JANKHH010000005.1"/>
</dbReference>
<dbReference type="PANTHER" id="PTHR43805">
    <property type="entry name" value="GLYCEROPHOSPHORYL DIESTER PHOSPHODIESTERASE"/>
    <property type="match status" value="1"/>
</dbReference>